<accession>A0ABV0XP93</accession>
<organism evidence="1 2">
    <name type="scientific">Ameca splendens</name>
    <dbReference type="NCBI Taxonomy" id="208324"/>
    <lineage>
        <taxon>Eukaryota</taxon>
        <taxon>Metazoa</taxon>
        <taxon>Chordata</taxon>
        <taxon>Craniata</taxon>
        <taxon>Vertebrata</taxon>
        <taxon>Euteleostomi</taxon>
        <taxon>Actinopterygii</taxon>
        <taxon>Neopterygii</taxon>
        <taxon>Teleostei</taxon>
        <taxon>Neoteleostei</taxon>
        <taxon>Acanthomorphata</taxon>
        <taxon>Ovalentaria</taxon>
        <taxon>Atherinomorphae</taxon>
        <taxon>Cyprinodontiformes</taxon>
        <taxon>Goodeidae</taxon>
        <taxon>Ameca</taxon>
    </lineage>
</organism>
<dbReference type="EMBL" id="JAHRIP010009946">
    <property type="protein sequence ID" value="MEQ2283289.1"/>
    <property type="molecule type" value="Genomic_DNA"/>
</dbReference>
<sequence>MSLKYDEQTGKGDETDETLTIKIIEHLKIKTQGKLNMKPWQSHRPKARRMQKIMGSLTVENNENQRAYILRELWRITLETAALFKRQYGAAEAEGKQRD</sequence>
<proteinExistence type="predicted"/>
<name>A0ABV0XP93_9TELE</name>
<dbReference type="Proteomes" id="UP001469553">
    <property type="component" value="Unassembled WGS sequence"/>
</dbReference>
<keyword evidence="2" id="KW-1185">Reference proteome</keyword>
<protein>
    <submittedName>
        <fullName evidence="1">Uncharacterized protein</fullName>
    </submittedName>
</protein>
<gene>
    <name evidence="1" type="ORF">AMECASPLE_009617</name>
</gene>
<reference evidence="1 2" key="1">
    <citation type="submission" date="2021-06" db="EMBL/GenBank/DDBJ databases">
        <authorList>
            <person name="Palmer J.M."/>
        </authorList>
    </citation>
    <scope>NUCLEOTIDE SEQUENCE [LARGE SCALE GENOMIC DNA]</scope>
    <source>
        <strain evidence="1 2">AS_MEX2019</strain>
        <tissue evidence="1">Muscle</tissue>
    </source>
</reference>
<evidence type="ECO:0000313" key="2">
    <source>
        <dbReference type="Proteomes" id="UP001469553"/>
    </source>
</evidence>
<evidence type="ECO:0000313" key="1">
    <source>
        <dbReference type="EMBL" id="MEQ2283289.1"/>
    </source>
</evidence>
<comment type="caution">
    <text evidence="1">The sequence shown here is derived from an EMBL/GenBank/DDBJ whole genome shotgun (WGS) entry which is preliminary data.</text>
</comment>